<reference evidence="2 3" key="1">
    <citation type="submission" date="2019-02" db="EMBL/GenBank/DDBJ databases">
        <title>Pedobacter sp. RP-1-14 sp. nov., isolated from Arctic soil.</title>
        <authorList>
            <person name="Dahal R.H."/>
        </authorList>
    </citation>
    <scope>NUCLEOTIDE SEQUENCE [LARGE SCALE GENOMIC DNA]</scope>
    <source>
        <strain evidence="2 3">RP-1-14</strain>
    </source>
</reference>
<feature type="transmembrane region" description="Helical" evidence="1">
    <location>
        <begin position="350"/>
        <end position="373"/>
    </location>
</feature>
<comment type="caution">
    <text evidence="2">The sequence shown here is derived from an EMBL/GenBank/DDBJ whole genome shotgun (WGS) entry which is preliminary data.</text>
</comment>
<dbReference type="OrthoDB" id="1491081at2"/>
<feature type="transmembrane region" description="Helical" evidence="1">
    <location>
        <begin position="126"/>
        <end position="144"/>
    </location>
</feature>
<dbReference type="Proteomes" id="UP000293347">
    <property type="component" value="Unassembled WGS sequence"/>
</dbReference>
<feature type="transmembrane region" description="Helical" evidence="1">
    <location>
        <begin position="178"/>
        <end position="197"/>
    </location>
</feature>
<name>A0A4R0NUH9_9SPHI</name>
<keyword evidence="1" id="KW-0812">Transmembrane</keyword>
<protein>
    <recommendedName>
        <fullName evidence="4">O-antigen ligase-like membrane protein</fullName>
    </recommendedName>
</protein>
<evidence type="ECO:0008006" key="4">
    <source>
        <dbReference type="Google" id="ProtNLM"/>
    </source>
</evidence>
<keyword evidence="1" id="KW-0472">Membrane</keyword>
<feature type="transmembrane region" description="Helical" evidence="1">
    <location>
        <begin position="12"/>
        <end position="30"/>
    </location>
</feature>
<evidence type="ECO:0000313" key="3">
    <source>
        <dbReference type="Proteomes" id="UP000293347"/>
    </source>
</evidence>
<dbReference type="RefSeq" id="WP_131592508.1">
    <property type="nucleotide sequence ID" value="NZ_SJSL01000001.1"/>
</dbReference>
<sequence>MNSTNIAIEDKTLKNMVWAYLVLLIFEGALRKWFLPGLATPLLLVRDPIALWVLFKLWNRNMLPANPIMNSMLLLGSIGILTTMLAGHGNLPVALFGARPYLIHFPLIFAFGVLLNRADVEKMGKFLLYVCIGMTIVMGLQFFSPQSAWINRGVGGDTSGAGFSGALGYLRPSGTFSFANGITLFYGLTSCFIFYFWLKQGTVDRKLLVASTIALLAAIPFSISRGLFFYVAVTGLFVLFTIVRNPKFLGKILIAVFACFLVFILLNQIETFQTAMHVFMTRFENASASEGGLEGTLGERYLGGLLGAFSFNEEMPVFGFGLGILSNVGTMLLSGNIVKGVSEGEWSKGIYEMGIVMGVILIFIRLIFSFQMFLKCYKKLSSGDILPWILLSFFLLNIPQGNWSQPTSLGFSVIIGVFLIGSFNKLEEEE</sequence>
<dbReference type="EMBL" id="SJSL01000001">
    <property type="protein sequence ID" value="TCD02674.1"/>
    <property type="molecule type" value="Genomic_DNA"/>
</dbReference>
<feature type="transmembrane region" description="Helical" evidence="1">
    <location>
        <begin position="248"/>
        <end position="266"/>
    </location>
</feature>
<accession>A0A4R0NUH9</accession>
<feature type="transmembrane region" description="Helical" evidence="1">
    <location>
        <begin position="317"/>
        <end position="338"/>
    </location>
</feature>
<evidence type="ECO:0000256" key="1">
    <source>
        <dbReference type="SAM" id="Phobius"/>
    </source>
</evidence>
<gene>
    <name evidence="2" type="ORF">EZ437_01420</name>
</gene>
<feature type="transmembrane region" description="Helical" evidence="1">
    <location>
        <begin position="93"/>
        <end position="114"/>
    </location>
</feature>
<dbReference type="AlphaFoldDB" id="A0A4R0NUH9"/>
<organism evidence="2 3">
    <name type="scientific">Pedobacter psychroterrae</name>
    <dbReference type="NCBI Taxonomy" id="2530453"/>
    <lineage>
        <taxon>Bacteria</taxon>
        <taxon>Pseudomonadati</taxon>
        <taxon>Bacteroidota</taxon>
        <taxon>Sphingobacteriia</taxon>
        <taxon>Sphingobacteriales</taxon>
        <taxon>Sphingobacteriaceae</taxon>
        <taxon>Pedobacter</taxon>
    </lineage>
</organism>
<proteinExistence type="predicted"/>
<evidence type="ECO:0000313" key="2">
    <source>
        <dbReference type="EMBL" id="TCD02674.1"/>
    </source>
</evidence>
<keyword evidence="1" id="KW-1133">Transmembrane helix</keyword>
<feature type="transmembrane region" description="Helical" evidence="1">
    <location>
        <begin position="36"/>
        <end position="55"/>
    </location>
</feature>
<keyword evidence="3" id="KW-1185">Reference proteome</keyword>
<feature type="transmembrane region" description="Helical" evidence="1">
    <location>
        <begin position="209"/>
        <end position="242"/>
    </location>
</feature>
<feature type="transmembrane region" description="Helical" evidence="1">
    <location>
        <begin position="67"/>
        <end position="87"/>
    </location>
</feature>